<dbReference type="Pfam" id="PF20174">
    <property type="entry name" value="DUF6540"/>
    <property type="match status" value="1"/>
</dbReference>
<organism evidence="1 2">
    <name type="scientific">Aspergillus pseudonomiae</name>
    <dbReference type="NCBI Taxonomy" id="1506151"/>
    <lineage>
        <taxon>Eukaryota</taxon>
        <taxon>Fungi</taxon>
        <taxon>Dikarya</taxon>
        <taxon>Ascomycota</taxon>
        <taxon>Pezizomycotina</taxon>
        <taxon>Eurotiomycetes</taxon>
        <taxon>Eurotiomycetidae</taxon>
        <taxon>Eurotiales</taxon>
        <taxon>Aspergillaceae</taxon>
        <taxon>Aspergillus</taxon>
        <taxon>Aspergillus subgen. Circumdati</taxon>
    </lineage>
</organism>
<dbReference type="Gene3D" id="1.10.510.10">
    <property type="entry name" value="Transferase(Phosphotransferase) domain 1"/>
    <property type="match status" value="1"/>
</dbReference>
<dbReference type="RefSeq" id="XP_031934904.1">
    <property type="nucleotide sequence ID" value="XM_032088423.1"/>
</dbReference>
<reference evidence="1 2" key="1">
    <citation type="submission" date="2019-04" db="EMBL/GenBank/DDBJ databases">
        <authorList>
            <consortium name="DOE Joint Genome Institute"/>
            <person name="Mondo S."/>
            <person name="Kjaerbolling I."/>
            <person name="Vesth T."/>
            <person name="Frisvad J.C."/>
            <person name="Nybo J.L."/>
            <person name="Theobald S."/>
            <person name="Kildgaard S."/>
            <person name="Isbrandt T."/>
            <person name="Kuo A."/>
            <person name="Sato A."/>
            <person name="Lyhne E.K."/>
            <person name="Kogle M.E."/>
            <person name="Wiebenga A."/>
            <person name="Kun R.S."/>
            <person name="Lubbers R.J."/>
            <person name="Makela M.R."/>
            <person name="Barry K."/>
            <person name="Chovatia M."/>
            <person name="Clum A."/>
            <person name="Daum C."/>
            <person name="Haridas S."/>
            <person name="He G."/>
            <person name="LaButti K."/>
            <person name="Lipzen A."/>
            <person name="Riley R."/>
            <person name="Salamov A."/>
            <person name="Simmons B.A."/>
            <person name="Magnuson J.K."/>
            <person name="Henrissat B."/>
            <person name="Mortensen U.H."/>
            <person name="Larsen T.O."/>
            <person name="Devries R.P."/>
            <person name="Grigoriev I.V."/>
            <person name="Machida M."/>
            <person name="Baker S.E."/>
            <person name="Andersen M.R."/>
            <person name="Cantor M.N."/>
            <person name="Hua S.X."/>
        </authorList>
    </citation>
    <scope>NUCLEOTIDE SEQUENCE [LARGE SCALE GENOMIC DNA]</scope>
    <source>
        <strain evidence="1 2">CBS 119388</strain>
    </source>
</reference>
<dbReference type="Proteomes" id="UP000325579">
    <property type="component" value="Unassembled WGS sequence"/>
</dbReference>
<dbReference type="GeneID" id="43673114"/>
<gene>
    <name evidence="1" type="ORF">BDV37DRAFT_289288</name>
</gene>
<evidence type="ECO:0000313" key="1">
    <source>
        <dbReference type="EMBL" id="KAE8397585.1"/>
    </source>
</evidence>
<evidence type="ECO:0000313" key="2">
    <source>
        <dbReference type="Proteomes" id="UP000325579"/>
    </source>
</evidence>
<proteinExistence type="predicted"/>
<dbReference type="EMBL" id="ML736887">
    <property type="protein sequence ID" value="KAE8397585.1"/>
    <property type="molecule type" value="Genomic_DNA"/>
</dbReference>
<dbReference type="InterPro" id="IPR046670">
    <property type="entry name" value="DUF6540"/>
</dbReference>
<protein>
    <submittedName>
        <fullName evidence="1">Uncharacterized protein</fullName>
    </submittedName>
</protein>
<name>A0A5N7CTT8_9EURO</name>
<dbReference type="OrthoDB" id="4135672at2759"/>
<accession>A0A5N7CTT8</accession>
<keyword evidence="2" id="KW-1185">Reference proteome</keyword>
<dbReference type="AlphaFoldDB" id="A0A5N7CTT8"/>
<sequence>MKADNIMFGSLFTGQDPTFERYRSRAHLAELINLLGPPPSSLLAQAELRDKFFSSDGAFLTPDLLTDPVPLEKSGLPRDHHALFVETHENGSSTGHIYHVKGNMKEGMNFEHRTEQLPEDIPGFYSKKKLGVVAIAEYRCVLGICEGMPVPKKQFHGARRLYQREPLKRCQEWVAEAVNALKGEGGL</sequence>